<dbReference type="EMBL" id="MRCX01001619">
    <property type="protein sequence ID" value="RKK45921.1"/>
    <property type="molecule type" value="Genomic_DNA"/>
</dbReference>
<comment type="caution">
    <text evidence="2">The sequence shown here is derived from an EMBL/GenBank/DDBJ whole genome shotgun (WGS) entry which is preliminary data.</text>
</comment>
<reference evidence="2 3" key="1">
    <citation type="journal article" date="2018" name="Sci. Rep.">
        <title>Characterisation of pathogen-specific regions and novel effector candidates in Fusarium oxysporum f. sp. cepae.</title>
        <authorList>
            <person name="Armitage A.D."/>
            <person name="Taylor A."/>
            <person name="Sobczyk M.K."/>
            <person name="Baxter L."/>
            <person name="Greenfield B.P."/>
            <person name="Bates H.J."/>
            <person name="Wilson F."/>
            <person name="Jackson A.C."/>
            <person name="Ott S."/>
            <person name="Harrison R.J."/>
            <person name="Clarkson J.P."/>
        </authorList>
    </citation>
    <scope>NUCLEOTIDE SEQUENCE [LARGE SCALE GENOMIC DNA]</scope>
    <source>
        <strain evidence="2 3">Fo_A13</strain>
    </source>
</reference>
<sequence>MVENPGREVHMLGGEGEVVTAGAGLDAVGGGTEGNYNALDDKPRSPSSYGSLAKANPMFRPIQPKQSAVKEISRREQAEAIARLLPKRRRRGGRLPKRRPDTSGASNTGGSGQCWKIRGSPFPSGFRLTV</sequence>
<dbReference type="AlphaFoldDB" id="A0A420M5Z1"/>
<feature type="region of interest" description="Disordered" evidence="1">
    <location>
        <begin position="82"/>
        <end position="130"/>
    </location>
</feature>
<evidence type="ECO:0000313" key="2">
    <source>
        <dbReference type="EMBL" id="RKK45921.1"/>
    </source>
</evidence>
<dbReference type="VEuPathDB" id="FungiDB:FOMG_17418"/>
<feature type="region of interest" description="Disordered" evidence="1">
    <location>
        <begin position="34"/>
        <end position="55"/>
    </location>
</feature>
<protein>
    <submittedName>
        <fullName evidence="2">Uncharacterized protein</fullName>
    </submittedName>
</protein>
<accession>A0A420M5Z1</accession>
<dbReference type="VEuPathDB" id="FungiDB:FOXG_06653"/>
<name>A0A420M5Z1_FUSOX</name>
<evidence type="ECO:0000256" key="1">
    <source>
        <dbReference type="SAM" id="MobiDB-lite"/>
    </source>
</evidence>
<gene>
    <name evidence="2" type="ORF">BFJ69_g18240</name>
</gene>
<dbReference type="Proteomes" id="UP000285084">
    <property type="component" value="Unassembled WGS sequence"/>
</dbReference>
<feature type="compositionally biased region" description="Basic residues" evidence="1">
    <location>
        <begin position="85"/>
        <end position="97"/>
    </location>
</feature>
<dbReference type="VEuPathDB" id="FungiDB:HZS61_011337"/>
<organism evidence="2 3">
    <name type="scientific">Fusarium oxysporum</name>
    <name type="common">Fusarium vascular wilt</name>
    <dbReference type="NCBI Taxonomy" id="5507"/>
    <lineage>
        <taxon>Eukaryota</taxon>
        <taxon>Fungi</taxon>
        <taxon>Dikarya</taxon>
        <taxon>Ascomycota</taxon>
        <taxon>Pezizomycotina</taxon>
        <taxon>Sordariomycetes</taxon>
        <taxon>Hypocreomycetidae</taxon>
        <taxon>Hypocreales</taxon>
        <taxon>Nectriaceae</taxon>
        <taxon>Fusarium</taxon>
        <taxon>Fusarium oxysporum species complex</taxon>
    </lineage>
</organism>
<dbReference type="VEuPathDB" id="FungiDB:FOZG_17422"/>
<evidence type="ECO:0000313" key="3">
    <source>
        <dbReference type="Proteomes" id="UP000285084"/>
    </source>
</evidence>
<proteinExistence type="predicted"/>